<feature type="binding site" description="axial binding residue" evidence="14">
    <location>
        <position position="449"/>
    </location>
    <ligand>
        <name>heme</name>
        <dbReference type="ChEBI" id="CHEBI:30413"/>
    </ligand>
    <ligandPart>
        <name>Fe</name>
        <dbReference type="ChEBI" id="CHEBI:18248"/>
    </ligandPart>
</feature>
<comment type="caution">
    <text evidence="17">The sequence shown here is derived from an EMBL/GenBank/DDBJ whole genome shotgun (WGS) entry which is preliminary data.</text>
</comment>
<keyword evidence="6" id="KW-0812">Transmembrane</keyword>
<protein>
    <recommendedName>
        <fullName evidence="19">Cytochrome p450</fullName>
    </recommendedName>
</protein>
<evidence type="ECO:0000256" key="10">
    <source>
        <dbReference type="ARBA" id="ARBA00023004"/>
    </source>
</evidence>
<reference evidence="17 18" key="1">
    <citation type="submission" date="2015-12" db="EMBL/GenBank/DDBJ databases">
        <title>Draft genome sequence of Moniliophthora roreri, the causal agent of frosty pod rot of cacao.</title>
        <authorList>
            <person name="Aime M.C."/>
            <person name="Diaz-Valderrama J.R."/>
            <person name="Kijpornyongpan T."/>
            <person name="Phillips-Mora W."/>
        </authorList>
    </citation>
    <scope>NUCLEOTIDE SEQUENCE [LARGE SCALE GENOMIC DNA]</scope>
    <source>
        <strain evidence="17 18">MCA 2952</strain>
    </source>
</reference>
<dbReference type="SUPFAM" id="SSF48264">
    <property type="entry name" value="Cytochrome P450"/>
    <property type="match status" value="1"/>
</dbReference>
<evidence type="ECO:0000256" key="15">
    <source>
        <dbReference type="RuleBase" id="RU000461"/>
    </source>
</evidence>
<dbReference type="PANTHER" id="PTHR46300:SF2">
    <property type="entry name" value="CYTOCHROME P450 MONOOXYGENASE ALNH-RELATED"/>
    <property type="match status" value="1"/>
</dbReference>
<feature type="compositionally biased region" description="Basic and acidic residues" evidence="16">
    <location>
        <begin position="416"/>
        <end position="427"/>
    </location>
</feature>
<evidence type="ECO:0000256" key="6">
    <source>
        <dbReference type="ARBA" id="ARBA00022692"/>
    </source>
</evidence>
<dbReference type="GO" id="GO:0016705">
    <property type="term" value="F:oxidoreductase activity, acting on paired donors, with incorporation or reduction of molecular oxygen"/>
    <property type="evidence" value="ECO:0007669"/>
    <property type="project" value="InterPro"/>
</dbReference>
<dbReference type="GO" id="GO:0005506">
    <property type="term" value="F:iron ion binding"/>
    <property type="evidence" value="ECO:0007669"/>
    <property type="project" value="InterPro"/>
</dbReference>
<evidence type="ECO:0000313" key="17">
    <source>
        <dbReference type="EMBL" id="KTB32023.1"/>
    </source>
</evidence>
<evidence type="ECO:0008006" key="19">
    <source>
        <dbReference type="Google" id="ProtNLM"/>
    </source>
</evidence>
<comment type="pathway">
    <text evidence="3">Secondary metabolite biosynthesis.</text>
</comment>
<dbReference type="EMBL" id="LATX01002270">
    <property type="protein sequence ID" value="KTB32023.1"/>
    <property type="molecule type" value="Genomic_DNA"/>
</dbReference>
<evidence type="ECO:0000256" key="11">
    <source>
        <dbReference type="ARBA" id="ARBA00023033"/>
    </source>
</evidence>
<dbReference type="GO" id="GO:0016020">
    <property type="term" value="C:membrane"/>
    <property type="evidence" value="ECO:0007669"/>
    <property type="project" value="UniProtKB-SubCell"/>
</dbReference>
<keyword evidence="13" id="KW-0325">Glycoprotein</keyword>
<dbReference type="InterPro" id="IPR050364">
    <property type="entry name" value="Cytochrome_P450_fung"/>
</dbReference>
<organism evidence="17 18">
    <name type="scientific">Moniliophthora roreri</name>
    <name type="common">Frosty pod rot fungus</name>
    <name type="synonym">Monilia roreri</name>
    <dbReference type="NCBI Taxonomy" id="221103"/>
    <lineage>
        <taxon>Eukaryota</taxon>
        <taxon>Fungi</taxon>
        <taxon>Dikarya</taxon>
        <taxon>Basidiomycota</taxon>
        <taxon>Agaricomycotina</taxon>
        <taxon>Agaricomycetes</taxon>
        <taxon>Agaricomycetidae</taxon>
        <taxon>Agaricales</taxon>
        <taxon>Marasmiineae</taxon>
        <taxon>Marasmiaceae</taxon>
        <taxon>Moniliophthora</taxon>
    </lineage>
</organism>
<evidence type="ECO:0000256" key="14">
    <source>
        <dbReference type="PIRSR" id="PIRSR602401-1"/>
    </source>
</evidence>
<keyword evidence="11 15" id="KW-0503">Monooxygenase</keyword>
<dbReference type="GO" id="GO:0004497">
    <property type="term" value="F:monooxygenase activity"/>
    <property type="evidence" value="ECO:0007669"/>
    <property type="project" value="UniProtKB-KW"/>
</dbReference>
<evidence type="ECO:0000256" key="9">
    <source>
        <dbReference type="ARBA" id="ARBA00023002"/>
    </source>
</evidence>
<proteinExistence type="inferred from homology"/>
<evidence type="ECO:0000256" key="16">
    <source>
        <dbReference type="SAM" id="MobiDB-lite"/>
    </source>
</evidence>
<keyword evidence="10 14" id="KW-0408">Iron</keyword>
<sequence length="523" mass="59266">MALNITASLGCALIAFFVWTQLPDTRRKMRLPPGPKGYPIVGNLFQLDSSRPWHTFVEWQKTYGTNLHEENIEVTLLAQCSGDIVHLRLFNQNIILLNSAKAAGDLLDDRAIKYSQRPRSIVADYMTGGMLLVFLNLGTRWRAMRRAAHEALSVRAIARYHPILMRGGIRLAMGILKSPEECHNHVQRFTSSDIAAFLYNNPSQETVIPFLASFVDLISEAVLPGAYLANHIPLLEYVPDFLAKWKRESREIFRVHSARFLDYFLNVKEELSKKQEVGPSFCAMLVETHEQHGLDDVESSCCLFSLAGYETIAGAIDWLILAMIRFPEAQRKAQEELDNVVGHARLPTLEDMENLPYMRAVTLRWRPTTPLGVLHAALEDDTYEGYFIPKDSLIIPNVLAMNHDADTYGPNPEEFRPERFLNEDGTEKPSPPNTKEEGHYTFGFGRRTCPGRHLAFNTMLSLAIVLWAMHLERGKDEFGVVEPLSTDDEASGVLSRARPYKVSSKPRFPEALELLTLAKEEWL</sequence>
<dbReference type="PANTHER" id="PTHR46300">
    <property type="entry name" value="P450, PUTATIVE (EUROFUNG)-RELATED-RELATED"/>
    <property type="match status" value="1"/>
</dbReference>
<name>A0A0W0F6S8_MONRR</name>
<evidence type="ECO:0000313" key="18">
    <source>
        <dbReference type="Proteomes" id="UP000054988"/>
    </source>
</evidence>
<evidence type="ECO:0000256" key="3">
    <source>
        <dbReference type="ARBA" id="ARBA00005179"/>
    </source>
</evidence>
<evidence type="ECO:0000256" key="7">
    <source>
        <dbReference type="ARBA" id="ARBA00022723"/>
    </source>
</evidence>
<dbReference type="PRINTS" id="PR00463">
    <property type="entry name" value="EP450I"/>
</dbReference>
<dbReference type="AlphaFoldDB" id="A0A0W0F6S8"/>
<accession>A0A0W0F6S8</accession>
<dbReference type="Pfam" id="PF00067">
    <property type="entry name" value="p450"/>
    <property type="match status" value="1"/>
</dbReference>
<dbReference type="InterPro" id="IPR001128">
    <property type="entry name" value="Cyt_P450"/>
</dbReference>
<keyword evidence="7 14" id="KW-0479">Metal-binding</keyword>
<feature type="region of interest" description="Disordered" evidence="16">
    <location>
        <begin position="416"/>
        <end position="439"/>
    </location>
</feature>
<dbReference type="CDD" id="cd11065">
    <property type="entry name" value="CYP64-like"/>
    <property type="match status" value="1"/>
</dbReference>
<evidence type="ECO:0000256" key="4">
    <source>
        <dbReference type="ARBA" id="ARBA00010617"/>
    </source>
</evidence>
<evidence type="ECO:0000256" key="13">
    <source>
        <dbReference type="ARBA" id="ARBA00023180"/>
    </source>
</evidence>
<dbReference type="PROSITE" id="PS00086">
    <property type="entry name" value="CYTOCHROME_P450"/>
    <property type="match status" value="1"/>
</dbReference>
<keyword evidence="8" id="KW-1133">Transmembrane helix</keyword>
<dbReference type="InterPro" id="IPR036396">
    <property type="entry name" value="Cyt_P450_sf"/>
</dbReference>
<comment type="similarity">
    <text evidence="4 15">Belongs to the cytochrome P450 family.</text>
</comment>
<dbReference type="eggNOG" id="KOG0156">
    <property type="taxonomic scope" value="Eukaryota"/>
</dbReference>
<keyword evidence="12" id="KW-0472">Membrane</keyword>
<dbReference type="InterPro" id="IPR002401">
    <property type="entry name" value="Cyt_P450_E_grp-I"/>
</dbReference>
<keyword evidence="9 15" id="KW-0560">Oxidoreductase</keyword>
<evidence type="ECO:0000256" key="8">
    <source>
        <dbReference type="ARBA" id="ARBA00022989"/>
    </source>
</evidence>
<comment type="cofactor">
    <cofactor evidence="1 14">
        <name>heme</name>
        <dbReference type="ChEBI" id="CHEBI:30413"/>
    </cofactor>
</comment>
<dbReference type="Gene3D" id="1.10.630.10">
    <property type="entry name" value="Cytochrome P450"/>
    <property type="match status" value="1"/>
</dbReference>
<gene>
    <name evidence="17" type="ORF">WG66_15398</name>
</gene>
<evidence type="ECO:0000256" key="5">
    <source>
        <dbReference type="ARBA" id="ARBA00022617"/>
    </source>
</evidence>
<evidence type="ECO:0000256" key="2">
    <source>
        <dbReference type="ARBA" id="ARBA00004167"/>
    </source>
</evidence>
<evidence type="ECO:0000256" key="12">
    <source>
        <dbReference type="ARBA" id="ARBA00023136"/>
    </source>
</evidence>
<dbReference type="GO" id="GO:0020037">
    <property type="term" value="F:heme binding"/>
    <property type="evidence" value="ECO:0007669"/>
    <property type="project" value="InterPro"/>
</dbReference>
<comment type="subcellular location">
    <subcellularLocation>
        <location evidence="2">Membrane</location>
        <topology evidence="2">Single-pass membrane protein</topology>
    </subcellularLocation>
</comment>
<evidence type="ECO:0000256" key="1">
    <source>
        <dbReference type="ARBA" id="ARBA00001971"/>
    </source>
</evidence>
<dbReference type="Proteomes" id="UP000054988">
    <property type="component" value="Unassembled WGS sequence"/>
</dbReference>
<keyword evidence="5 14" id="KW-0349">Heme</keyword>
<dbReference type="InterPro" id="IPR017972">
    <property type="entry name" value="Cyt_P450_CS"/>
</dbReference>